<sequence length="185" mass="20769">MESSLAAKPHQGLSDVLRFRYLGAHELDELSELWQVVHEENAALSPHLDDVITSVGRDESWRRRRARYTDWLSDPDTLAVLAERHGRPIGYAMVTVRIDHQGSWDRGERVATVQTLAVRPEEEYAEVGTGLLDEVRRQVGALGVRDLELATVAGHGDAIRFYEQQGFRPFTTTMVSRIGAVGPHD</sequence>
<protein>
    <submittedName>
        <fullName evidence="4">Acetyltransferase (GNAT) family protein</fullName>
    </submittedName>
</protein>
<dbReference type="OrthoDB" id="273614at2"/>
<dbReference type="InterPro" id="IPR050832">
    <property type="entry name" value="Bact_Acetyltransf"/>
</dbReference>
<gene>
    <name evidence="4" type="ORF">CLV63_102223</name>
</gene>
<dbReference type="CDD" id="cd04301">
    <property type="entry name" value="NAT_SF"/>
    <property type="match status" value="1"/>
</dbReference>
<evidence type="ECO:0000313" key="4">
    <source>
        <dbReference type="EMBL" id="PSL00097.1"/>
    </source>
</evidence>
<evidence type="ECO:0000313" key="5">
    <source>
        <dbReference type="Proteomes" id="UP000240542"/>
    </source>
</evidence>
<name>A0A2P8DSA7_9ACTN</name>
<evidence type="ECO:0000256" key="1">
    <source>
        <dbReference type="ARBA" id="ARBA00022679"/>
    </source>
</evidence>
<dbReference type="InterPro" id="IPR016181">
    <property type="entry name" value="Acyl_CoA_acyltransferase"/>
</dbReference>
<organism evidence="4 5">
    <name type="scientific">Murinocardiopsis flavida</name>
    <dbReference type="NCBI Taxonomy" id="645275"/>
    <lineage>
        <taxon>Bacteria</taxon>
        <taxon>Bacillati</taxon>
        <taxon>Actinomycetota</taxon>
        <taxon>Actinomycetes</taxon>
        <taxon>Streptosporangiales</taxon>
        <taxon>Nocardiopsidaceae</taxon>
        <taxon>Murinocardiopsis</taxon>
    </lineage>
</organism>
<comment type="caution">
    <text evidence="4">The sequence shown here is derived from an EMBL/GenBank/DDBJ whole genome shotgun (WGS) entry which is preliminary data.</text>
</comment>
<dbReference type="Pfam" id="PF00583">
    <property type="entry name" value="Acetyltransf_1"/>
    <property type="match status" value="1"/>
</dbReference>
<dbReference type="Proteomes" id="UP000240542">
    <property type="component" value="Unassembled WGS sequence"/>
</dbReference>
<dbReference type="SUPFAM" id="SSF55729">
    <property type="entry name" value="Acyl-CoA N-acyltransferases (Nat)"/>
    <property type="match status" value="1"/>
</dbReference>
<dbReference type="PANTHER" id="PTHR43877">
    <property type="entry name" value="AMINOALKYLPHOSPHONATE N-ACETYLTRANSFERASE-RELATED-RELATED"/>
    <property type="match status" value="1"/>
</dbReference>
<proteinExistence type="predicted"/>
<dbReference type="PROSITE" id="PS51186">
    <property type="entry name" value="GNAT"/>
    <property type="match status" value="1"/>
</dbReference>
<dbReference type="AlphaFoldDB" id="A0A2P8DSA7"/>
<dbReference type="RefSeq" id="WP_106581461.1">
    <property type="nucleotide sequence ID" value="NZ_PYGA01000002.1"/>
</dbReference>
<feature type="domain" description="N-acetyltransferase" evidence="3">
    <location>
        <begin position="17"/>
        <end position="185"/>
    </location>
</feature>
<dbReference type="InterPro" id="IPR000182">
    <property type="entry name" value="GNAT_dom"/>
</dbReference>
<dbReference type="GO" id="GO:0016747">
    <property type="term" value="F:acyltransferase activity, transferring groups other than amino-acyl groups"/>
    <property type="evidence" value="ECO:0007669"/>
    <property type="project" value="InterPro"/>
</dbReference>
<keyword evidence="1 4" id="KW-0808">Transferase</keyword>
<evidence type="ECO:0000256" key="2">
    <source>
        <dbReference type="ARBA" id="ARBA00023315"/>
    </source>
</evidence>
<reference evidence="4 5" key="1">
    <citation type="submission" date="2018-03" db="EMBL/GenBank/DDBJ databases">
        <title>Genomic Encyclopedia of Archaeal and Bacterial Type Strains, Phase II (KMG-II): from individual species to whole genera.</title>
        <authorList>
            <person name="Goeker M."/>
        </authorList>
    </citation>
    <scope>NUCLEOTIDE SEQUENCE [LARGE SCALE GENOMIC DNA]</scope>
    <source>
        <strain evidence="4 5">DSM 45312</strain>
    </source>
</reference>
<evidence type="ECO:0000259" key="3">
    <source>
        <dbReference type="PROSITE" id="PS51186"/>
    </source>
</evidence>
<dbReference type="Gene3D" id="3.40.630.30">
    <property type="match status" value="1"/>
</dbReference>
<dbReference type="EMBL" id="PYGA01000002">
    <property type="protein sequence ID" value="PSL00097.1"/>
    <property type="molecule type" value="Genomic_DNA"/>
</dbReference>
<accession>A0A2P8DSA7</accession>
<keyword evidence="5" id="KW-1185">Reference proteome</keyword>
<keyword evidence="2" id="KW-0012">Acyltransferase</keyword>